<dbReference type="RefSeq" id="XP_032814043.1">
    <property type="nucleotide sequence ID" value="XM_032958152.1"/>
</dbReference>
<keyword evidence="4" id="KW-0256">Endoplasmic reticulum</keyword>
<gene>
    <name evidence="11" type="primary">BSCL2</name>
</gene>
<name>A0AAJ7WZ45_PETMA</name>
<dbReference type="GO" id="GO:0140042">
    <property type="term" value="P:lipid droplet formation"/>
    <property type="evidence" value="ECO:0007669"/>
    <property type="project" value="UniProtKB-ARBA"/>
</dbReference>
<feature type="compositionally biased region" description="Low complexity" evidence="8">
    <location>
        <begin position="311"/>
        <end position="322"/>
    </location>
</feature>
<keyword evidence="5 9" id="KW-1133">Transmembrane helix</keyword>
<feature type="region of interest" description="Disordered" evidence="8">
    <location>
        <begin position="311"/>
        <end position="330"/>
    </location>
</feature>
<dbReference type="GO" id="GO:0006629">
    <property type="term" value="P:lipid metabolic process"/>
    <property type="evidence" value="ECO:0007669"/>
    <property type="project" value="UniProtKB-KW"/>
</dbReference>
<feature type="region of interest" description="Disordered" evidence="8">
    <location>
        <begin position="405"/>
        <end position="454"/>
    </location>
</feature>
<evidence type="ECO:0000313" key="10">
    <source>
        <dbReference type="Proteomes" id="UP001318040"/>
    </source>
</evidence>
<feature type="compositionally biased region" description="Gly residues" evidence="8">
    <location>
        <begin position="16"/>
        <end position="27"/>
    </location>
</feature>
<evidence type="ECO:0000313" key="11">
    <source>
        <dbReference type="RefSeq" id="XP_032814043.1"/>
    </source>
</evidence>
<keyword evidence="10" id="KW-1185">Reference proteome</keyword>
<feature type="transmembrane region" description="Helical" evidence="9">
    <location>
        <begin position="64"/>
        <end position="87"/>
    </location>
</feature>
<dbReference type="Pfam" id="PF06775">
    <property type="entry name" value="Seipin"/>
    <property type="match status" value="1"/>
</dbReference>
<sequence length="454" mass="48728">MRGPRVPTAPPPPPRGRGGGGGGAGGGPLAAPSLSARPLLLLAAWGHEALVLGLVRARRSLLRAALAGSVLLLLLWVSLFLYGSFYYSYMPAVSFEAPAHYHFRSDCPRLGEELCSFPVANVSLTTNHGRDQAMMFGTPYHISLELVLPESPTNQRLGMFMVVMETYGRGGESLQTAERAVMLRYRSWLLRLMETVVNAPLLLGGWTEQKQTLDVNFYSDYRENAYRPTWGALVEIRARRVEIYSAIVRIHARFTGLRYLMYYFPVTCALVGVVSNFSFLLVAALLSYLQWGGGRPPDNIRVQVDFREGVTPITTSTPGTTLRQRRDALRQRRDELTAGQTLLTPAGTGRGGHGDGSGDSGGDGGDSGGGGDGGGGGGAVLETLGVHSSLPLVRVAVGTTEEATAVVATDDTEEGDAPLLATSDPEQGSLRQRHVTSLTHFPPSPSPPPLNYDP</sequence>
<accession>A0AAJ7WZ45</accession>
<keyword evidence="6" id="KW-0443">Lipid metabolism</keyword>
<comment type="subcellular location">
    <subcellularLocation>
        <location evidence="1">Endoplasmic reticulum membrane</location>
        <topology evidence="1">Multi-pass membrane protein</topology>
    </subcellularLocation>
</comment>
<feature type="region of interest" description="Disordered" evidence="8">
    <location>
        <begin position="1"/>
        <end position="27"/>
    </location>
</feature>
<dbReference type="CTD" id="26580"/>
<feature type="region of interest" description="Disordered" evidence="8">
    <location>
        <begin position="335"/>
        <end position="382"/>
    </location>
</feature>
<organism evidence="10 11">
    <name type="scientific">Petromyzon marinus</name>
    <name type="common">Sea lamprey</name>
    <dbReference type="NCBI Taxonomy" id="7757"/>
    <lineage>
        <taxon>Eukaryota</taxon>
        <taxon>Metazoa</taxon>
        <taxon>Chordata</taxon>
        <taxon>Craniata</taxon>
        <taxon>Vertebrata</taxon>
        <taxon>Cyclostomata</taxon>
        <taxon>Hyperoartia</taxon>
        <taxon>Petromyzontiformes</taxon>
        <taxon>Petromyzontidae</taxon>
        <taxon>Petromyzon</taxon>
    </lineage>
</organism>
<evidence type="ECO:0000256" key="9">
    <source>
        <dbReference type="SAM" id="Phobius"/>
    </source>
</evidence>
<evidence type="ECO:0000256" key="4">
    <source>
        <dbReference type="ARBA" id="ARBA00022824"/>
    </source>
</evidence>
<keyword evidence="3 9" id="KW-0812">Transmembrane</keyword>
<dbReference type="CDD" id="cd23995">
    <property type="entry name" value="Seipin_BSCL2_like"/>
    <property type="match status" value="1"/>
</dbReference>
<feature type="compositionally biased region" description="Polar residues" evidence="8">
    <location>
        <begin position="424"/>
        <end position="439"/>
    </location>
</feature>
<feature type="compositionally biased region" description="Gly residues" evidence="8">
    <location>
        <begin position="348"/>
        <end position="379"/>
    </location>
</feature>
<evidence type="ECO:0000256" key="6">
    <source>
        <dbReference type="ARBA" id="ARBA00023098"/>
    </source>
</evidence>
<evidence type="ECO:0000256" key="7">
    <source>
        <dbReference type="ARBA" id="ARBA00023136"/>
    </source>
</evidence>
<feature type="compositionally biased region" description="Pro residues" evidence="8">
    <location>
        <begin position="442"/>
        <end position="454"/>
    </location>
</feature>
<keyword evidence="7 9" id="KW-0472">Membrane</keyword>
<evidence type="ECO:0000256" key="5">
    <source>
        <dbReference type="ARBA" id="ARBA00022989"/>
    </source>
</evidence>
<dbReference type="AlphaFoldDB" id="A0AAJ7WZ45"/>
<dbReference type="InterPro" id="IPR009617">
    <property type="entry name" value="Seipin"/>
</dbReference>
<dbReference type="GO" id="GO:0005789">
    <property type="term" value="C:endoplasmic reticulum membrane"/>
    <property type="evidence" value="ECO:0007669"/>
    <property type="project" value="UniProtKB-SubCell"/>
</dbReference>
<dbReference type="Proteomes" id="UP001318040">
    <property type="component" value="Chromosome 21"/>
</dbReference>
<dbReference type="KEGG" id="pmrn:116944496"/>
<evidence type="ECO:0000256" key="3">
    <source>
        <dbReference type="ARBA" id="ARBA00022692"/>
    </source>
</evidence>
<feature type="transmembrane region" description="Helical" evidence="9">
    <location>
        <begin position="262"/>
        <end position="286"/>
    </location>
</feature>
<evidence type="ECO:0000256" key="1">
    <source>
        <dbReference type="ARBA" id="ARBA00004477"/>
    </source>
</evidence>
<reference evidence="11" key="1">
    <citation type="submission" date="2025-08" db="UniProtKB">
        <authorList>
            <consortium name="RefSeq"/>
        </authorList>
    </citation>
    <scope>IDENTIFICATION</scope>
    <source>
        <tissue evidence="11">Sperm</tissue>
    </source>
</reference>
<evidence type="ECO:0000256" key="8">
    <source>
        <dbReference type="SAM" id="MobiDB-lite"/>
    </source>
</evidence>
<evidence type="ECO:0000256" key="2">
    <source>
        <dbReference type="ARBA" id="ARBA00022064"/>
    </source>
</evidence>
<proteinExistence type="predicted"/>
<dbReference type="PANTHER" id="PTHR21212:SF0">
    <property type="entry name" value="SEIPIN"/>
    <property type="match status" value="1"/>
</dbReference>
<protein>
    <recommendedName>
        <fullName evidence="2">Seipin</fullName>
    </recommendedName>
</protein>
<dbReference type="PANTHER" id="PTHR21212">
    <property type="entry name" value="BERNARDINELLI-SEIP CONGENITAL LIPODYSTROPHY 2 HOMOLOG BSCL2 PROTEIN"/>
    <property type="match status" value="1"/>
</dbReference>